<evidence type="ECO:0000256" key="1">
    <source>
        <dbReference type="SAM" id="Phobius"/>
    </source>
</evidence>
<keyword evidence="1" id="KW-0812">Transmembrane</keyword>
<dbReference type="OrthoDB" id="2122814at2759"/>
<accession>A0A1Y2CDL1</accession>
<feature type="transmembrane region" description="Helical" evidence="1">
    <location>
        <begin position="101"/>
        <end position="120"/>
    </location>
</feature>
<comment type="caution">
    <text evidence="2">The sequence shown here is derived from an EMBL/GenBank/DDBJ whole genome shotgun (WGS) entry which is preliminary data.</text>
</comment>
<dbReference type="AlphaFoldDB" id="A0A1Y2CDL1"/>
<feature type="transmembrane region" description="Helical" evidence="1">
    <location>
        <begin position="61"/>
        <end position="81"/>
    </location>
</feature>
<sequence>MPIIRPRVAHSLASDHPSSSSSAHFAILGLLNGITLEVGLLGIVATLLFHRFYEKTPKLSITGILLINFNMACLFYMANFSSDWFLKESNCQIGNLFGNMASHYFYLSFDAFILFKSFVFSKCDHNVFRVSCILFVHRLFWTIYDIVKSTGEWDPLARYCNYNQNGLSGLGYNASDILIDSFCSIVALLFSWQYLNSDITRIGEVILSENVLRSVCVLFVNSFAIYASLTINDPFMTLITFMLQNYIYARCVNFELFWIITRRRNMVKISNTSNSSNN</sequence>
<feature type="transmembrane region" description="Helical" evidence="1">
    <location>
        <begin position="167"/>
        <end position="190"/>
    </location>
</feature>
<gene>
    <name evidence="2" type="ORF">BCR33DRAFT_765591</name>
</gene>
<keyword evidence="1" id="KW-0472">Membrane</keyword>
<keyword evidence="1" id="KW-1133">Transmembrane helix</keyword>
<reference evidence="2 3" key="1">
    <citation type="submission" date="2016-07" db="EMBL/GenBank/DDBJ databases">
        <title>Pervasive Adenine N6-methylation of Active Genes in Fungi.</title>
        <authorList>
            <consortium name="DOE Joint Genome Institute"/>
            <person name="Mondo S.J."/>
            <person name="Dannebaum R.O."/>
            <person name="Kuo R.C."/>
            <person name="Labutti K."/>
            <person name="Haridas S."/>
            <person name="Kuo A."/>
            <person name="Salamov A."/>
            <person name="Ahrendt S.R."/>
            <person name="Lipzen A."/>
            <person name="Sullivan W."/>
            <person name="Andreopoulos W.B."/>
            <person name="Clum A."/>
            <person name="Lindquist E."/>
            <person name="Daum C."/>
            <person name="Ramamoorthy G.K."/>
            <person name="Gryganskyi A."/>
            <person name="Culley D."/>
            <person name="Magnuson J.K."/>
            <person name="James T.Y."/>
            <person name="O'Malley M.A."/>
            <person name="Stajich J.E."/>
            <person name="Spatafora J.W."/>
            <person name="Visel A."/>
            <person name="Grigoriev I.V."/>
        </authorList>
    </citation>
    <scope>NUCLEOTIDE SEQUENCE [LARGE SCALE GENOMIC DNA]</scope>
    <source>
        <strain evidence="2 3">JEL800</strain>
    </source>
</reference>
<dbReference type="EMBL" id="MCGO01000020">
    <property type="protein sequence ID" value="ORY45150.1"/>
    <property type="molecule type" value="Genomic_DNA"/>
</dbReference>
<dbReference type="Proteomes" id="UP000193642">
    <property type="component" value="Unassembled WGS sequence"/>
</dbReference>
<feature type="transmembrane region" description="Helical" evidence="1">
    <location>
        <begin position="211"/>
        <end position="229"/>
    </location>
</feature>
<keyword evidence="3" id="KW-1185">Reference proteome</keyword>
<feature type="non-terminal residue" evidence="2">
    <location>
        <position position="278"/>
    </location>
</feature>
<protein>
    <recommendedName>
        <fullName evidence="4">G-protein coupled receptors family 1 profile domain-containing protein</fullName>
    </recommendedName>
</protein>
<evidence type="ECO:0000313" key="2">
    <source>
        <dbReference type="EMBL" id="ORY45150.1"/>
    </source>
</evidence>
<feature type="transmembrane region" description="Helical" evidence="1">
    <location>
        <begin position="235"/>
        <end position="260"/>
    </location>
</feature>
<feature type="transmembrane region" description="Helical" evidence="1">
    <location>
        <begin position="127"/>
        <end position="147"/>
    </location>
</feature>
<name>A0A1Y2CDL1_9FUNG</name>
<proteinExistence type="predicted"/>
<evidence type="ECO:0000313" key="3">
    <source>
        <dbReference type="Proteomes" id="UP000193642"/>
    </source>
</evidence>
<organism evidence="2 3">
    <name type="scientific">Rhizoclosmatium globosum</name>
    <dbReference type="NCBI Taxonomy" id="329046"/>
    <lineage>
        <taxon>Eukaryota</taxon>
        <taxon>Fungi</taxon>
        <taxon>Fungi incertae sedis</taxon>
        <taxon>Chytridiomycota</taxon>
        <taxon>Chytridiomycota incertae sedis</taxon>
        <taxon>Chytridiomycetes</taxon>
        <taxon>Chytridiales</taxon>
        <taxon>Chytriomycetaceae</taxon>
        <taxon>Rhizoclosmatium</taxon>
    </lineage>
</organism>
<evidence type="ECO:0008006" key="4">
    <source>
        <dbReference type="Google" id="ProtNLM"/>
    </source>
</evidence>
<feature type="transmembrane region" description="Helical" evidence="1">
    <location>
        <begin position="25"/>
        <end position="49"/>
    </location>
</feature>